<protein>
    <submittedName>
        <fullName evidence="2">Uncharacterized protein</fullName>
    </submittedName>
</protein>
<dbReference type="EMBL" id="BAABKC010000079">
    <property type="protein sequence ID" value="GAA5068661.1"/>
    <property type="molecule type" value="Genomic_DNA"/>
</dbReference>
<dbReference type="Proteomes" id="UP001500124">
    <property type="component" value="Unassembled WGS sequence"/>
</dbReference>
<dbReference type="RefSeq" id="WP_345670500.1">
    <property type="nucleotide sequence ID" value="NZ_BAABKC010000079.1"/>
</dbReference>
<sequence>MSAAEPPPENPSRPYPASGVRMSDLLASCAAAAAVSRPPRAPEPADAGPDPRSRTPRPGAHRDARTARGDARTARTAQTHREAA</sequence>
<name>A0ABP9L002_9ACTN</name>
<reference evidence="3" key="1">
    <citation type="journal article" date="2019" name="Int. J. Syst. Evol. Microbiol.">
        <title>The Global Catalogue of Microorganisms (GCM) 10K type strain sequencing project: providing services to taxonomists for standard genome sequencing and annotation.</title>
        <authorList>
            <consortium name="The Broad Institute Genomics Platform"/>
            <consortium name="The Broad Institute Genome Sequencing Center for Infectious Disease"/>
            <person name="Wu L."/>
            <person name="Ma J."/>
        </authorList>
    </citation>
    <scope>NUCLEOTIDE SEQUENCE [LARGE SCALE GENOMIC DNA]</scope>
    <source>
        <strain evidence="3">JCM 18410</strain>
    </source>
</reference>
<organism evidence="2 3">
    <name type="scientific">Streptomyces similanensis</name>
    <dbReference type="NCBI Taxonomy" id="1274988"/>
    <lineage>
        <taxon>Bacteria</taxon>
        <taxon>Bacillati</taxon>
        <taxon>Actinomycetota</taxon>
        <taxon>Actinomycetes</taxon>
        <taxon>Kitasatosporales</taxon>
        <taxon>Streptomycetaceae</taxon>
        <taxon>Streptomyces</taxon>
    </lineage>
</organism>
<gene>
    <name evidence="2" type="ORF">GCM10023336_52060</name>
</gene>
<feature type="compositionally biased region" description="Basic and acidic residues" evidence="1">
    <location>
        <begin position="60"/>
        <end position="84"/>
    </location>
</feature>
<keyword evidence="3" id="KW-1185">Reference proteome</keyword>
<accession>A0ABP9L002</accession>
<evidence type="ECO:0000256" key="1">
    <source>
        <dbReference type="SAM" id="MobiDB-lite"/>
    </source>
</evidence>
<comment type="caution">
    <text evidence="2">The sequence shown here is derived from an EMBL/GenBank/DDBJ whole genome shotgun (WGS) entry which is preliminary data.</text>
</comment>
<evidence type="ECO:0000313" key="2">
    <source>
        <dbReference type="EMBL" id="GAA5068661.1"/>
    </source>
</evidence>
<feature type="region of interest" description="Disordered" evidence="1">
    <location>
        <begin position="31"/>
        <end position="84"/>
    </location>
</feature>
<evidence type="ECO:0000313" key="3">
    <source>
        <dbReference type="Proteomes" id="UP001500124"/>
    </source>
</evidence>
<proteinExistence type="predicted"/>